<evidence type="ECO:0000256" key="1">
    <source>
        <dbReference type="SAM" id="Phobius"/>
    </source>
</evidence>
<dbReference type="AlphaFoldDB" id="A0AA36EY83"/>
<feature type="transmembrane region" description="Helical" evidence="1">
    <location>
        <begin position="54"/>
        <end position="80"/>
    </location>
</feature>
<accession>A0AA36EY83</accession>
<sequence length="141" mass="15355">MIGEDKVSPTSFSHLTLSQNKNHRRCCCGGGGVVMVFVTSVIVVLVAYITPDVIVTIIAVADVIDFAVAPVAAVALFWWVRSGTVTNNLGTYNGLYVRSHLVLQVTFNPLHMAMPDLTKHKKLLLNIQTITSPYTLDINAD</sequence>
<organism evidence="2 3">
    <name type="scientific">Octopus vulgaris</name>
    <name type="common">Common octopus</name>
    <dbReference type="NCBI Taxonomy" id="6645"/>
    <lineage>
        <taxon>Eukaryota</taxon>
        <taxon>Metazoa</taxon>
        <taxon>Spiralia</taxon>
        <taxon>Lophotrochozoa</taxon>
        <taxon>Mollusca</taxon>
        <taxon>Cephalopoda</taxon>
        <taxon>Coleoidea</taxon>
        <taxon>Octopodiformes</taxon>
        <taxon>Octopoda</taxon>
        <taxon>Incirrata</taxon>
        <taxon>Octopodidae</taxon>
        <taxon>Octopus</taxon>
    </lineage>
</organism>
<proteinExistence type="predicted"/>
<keyword evidence="1" id="KW-0812">Transmembrane</keyword>
<dbReference type="EMBL" id="OX597815">
    <property type="protein sequence ID" value="CAI9717487.1"/>
    <property type="molecule type" value="Genomic_DNA"/>
</dbReference>
<evidence type="ECO:0000313" key="2">
    <source>
        <dbReference type="EMBL" id="CAI9717487.1"/>
    </source>
</evidence>
<feature type="transmembrane region" description="Helical" evidence="1">
    <location>
        <begin position="26"/>
        <end position="48"/>
    </location>
</feature>
<reference evidence="2" key="1">
    <citation type="submission" date="2023-08" db="EMBL/GenBank/DDBJ databases">
        <authorList>
            <person name="Alioto T."/>
            <person name="Alioto T."/>
            <person name="Gomez Garrido J."/>
        </authorList>
    </citation>
    <scope>NUCLEOTIDE SEQUENCE</scope>
</reference>
<dbReference type="Proteomes" id="UP001162480">
    <property type="component" value="Chromosome 2"/>
</dbReference>
<name>A0AA36EY83_OCTVU</name>
<keyword evidence="3" id="KW-1185">Reference proteome</keyword>
<evidence type="ECO:0008006" key="4">
    <source>
        <dbReference type="Google" id="ProtNLM"/>
    </source>
</evidence>
<evidence type="ECO:0000313" key="3">
    <source>
        <dbReference type="Proteomes" id="UP001162480"/>
    </source>
</evidence>
<keyword evidence="1" id="KW-0472">Membrane</keyword>
<gene>
    <name evidence="2" type="ORF">OCTVUL_1B010818</name>
</gene>
<keyword evidence="1" id="KW-1133">Transmembrane helix</keyword>
<protein>
    <recommendedName>
        <fullName evidence="4">Transmembrane protein</fullName>
    </recommendedName>
</protein>